<protein>
    <submittedName>
        <fullName evidence="1">Uncharacterized protein</fullName>
    </submittedName>
</protein>
<proteinExistence type="predicted"/>
<accession>A0ABU6R3L4</accession>
<organism evidence="1 2">
    <name type="scientific">Stylosanthes scabra</name>
    <dbReference type="NCBI Taxonomy" id="79078"/>
    <lineage>
        <taxon>Eukaryota</taxon>
        <taxon>Viridiplantae</taxon>
        <taxon>Streptophyta</taxon>
        <taxon>Embryophyta</taxon>
        <taxon>Tracheophyta</taxon>
        <taxon>Spermatophyta</taxon>
        <taxon>Magnoliopsida</taxon>
        <taxon>eudicotyledons</taxon>
        <taxon>Gunneridae</taxon>
        <taxon>Pentapetalae</taxon>
        <taxon>rosids</taxon>
        <taxon>fabids</taxon>
        <taxon>Fabales</taxon>
        <taxon>Fabaceae</taxon>
        <taxon>Papilionoideae</taxon>
        <taxon>50 kb inversion clade</taxon>
        <taxon>dalbergioids sensu lato</taxon>
        <taxon>Dalbergieae</taxon>
        <taxon>Pterocarpus clade</taxon>
        <taxon>Stylosanthes</taxon>
    </lineage>
</organism>
<comment type="caution">
    <text evidence="1">The sequence shown here is derived from an EMBL/GenBank/DDBJ whole genome shotgun (WGS) entry which is preliminary data.</text>
</comment>
<dbReference type="EMBL" id="JASCZI010030225">
    <property type="protein sequence ID" value="MED6118982.1"/>
    <property type="molecule type" value="Genomic_DNA"/>
</dbReference>
<evidence type="ECO:0000313" key="2">
    <source>
        <dbReference type="Proteomes" id="UP001341840"/>
    </source>
</evidence>
<name>A0ABU6R3L4_9FABA</name>
<dbReference type="Proteomes" id="UP001341840">
    <property type="component" value="Unassembled WGS sequence"/>
</dbReference>
<reference evidence="1 2" key="1">
    <citation type="journal article" date="2023" name="Plants (Basel)">
        <title>Bridging the Gap: Combining Genomics and Transcriptomics Approaches to Understand Stylosanthes scabra, an Orphan Legume from the Brazilian Caatinga.</title>
        <authorList>
            <person name="Ferreira-Neto J.R.C."/>
            <person name="da Silva M.D."/>
            <person name="Binneck E."/>
            <person name="de Melo N.F."/>
            <person name="da Silva R.H."/>
            <person name="de Melo A.L.T.M."/>
            <person name="Pandolfi V."/>
            <person name="Bustamante F.O."/>
            <person name="Brasileiro-Vidal A.C."/>
            <person name="Benko-Iseppon A.M."/>
        </authorList>
    </citation>
    <scope>NUCLEOTIDE SEQUENCE [LARGE SCALE GENOMIC DNA]</scope>
    <source>
        <tissue evidence="1">Leaves</tissue>
    </source>
</reference>
<keyword evidence="2" id="KW-1185">Reference proteome</keyword>
<sequence length="102" mass="11731">MERRVAVWGTIPKGDNEWLPVFKLKGDKHLEILRYQFKSMALTKYVDIQVVSIMCHILNSLSPENLLWMDVVTEVNEIRLIRPGAALRSSFTQLDSADLKSD</sequence>
<evidence type="ECO:0000313" key="1">
    <source>
        <dbReference type="EMBL" id="MED6118982.1"/>
    </source>
</evidence>
<gene>
    <name evidence="1" type="ORF">PIB30_007872</name>
</gene>